<proteinExistence type="predicted"/>
<protein>
    <submittedName>
        <fullName evidence="2">WGS project CCBQ000000000 data, contig 00015</fullName>
    </submittedName>
</protein>
<organism evidence="2 3">
    <name type="scientific">Kluyveromyces dobzhanskii CBS 2104</name>
    <dbReference type="NCBI Taxonomy" id="1427455"/>
    <lineage>
        <taxon>Eukaryota</taxon>
        <taxon>Fungi</taxon>
        <taxon>Dikarya</taxon>
        <taxon>Ascomycota</taxon>
        <taxon>Saccharomycotina</taxon>
        <taxon>Saccharomycetes</taxon>
        <taxon>Saccharomycetales</taxon>
        <taxon>Saccharomycetaceae</taxon>
        <taxon>Kluyveromyces</taxon>
    </lineage>
</organism>
<accession>A0A0A8LA10</accession>
<dbReference type="Proteomes" id="UP000031516">
    <property type="component" value="Unassembled WGS sequence"/>
</dbReference>
<reference evidence="2 3" key="1">
    <citation type="submission" date="2014-03" db="EMBL/GenBank/DDBJ databases">
        <title>The genome of Kluyveromyces dobzhanskii.</title>
        <authorList>
            <person name="Nystedt B."/>
            <person name="Astrom S."/>
        </authorList>
    </citation>
    <scope>NUCLEOTIDE SEQUENCE [LARGE SCALE GENOMIC DNA]</scope>
    <source>
        <strain evidence="2 3">CBS 2104</strain>
    </source>
</reference>
<name>A0A0A8LA10_9SACH</name>
<dbReference type="AlphaFoldDB" id="A0A0A8LA10"/>
<sequence>MSQLNDPAELLQQTRSNFIIDSDVSGIKQIKTNMRQLTQMMAEKRTHHDGLIKQLQTQIQKQQGKVQALRKSFQEQTTQVKRVENELNIPKLEREIDELVQETSQLRETIQEGIQKVVETQKQLLDEEADAGTSIDQQPISKEDKIRVLKLKLFHSLDLTLYNDEILDLRNEARPLSAANVWDEL</sequence>
<evidence type="ECO:0000313" key="3">
    <source>
        <dbReference type="Proteomes" id="UP000031516"/>
    </source>
</evidence>
<evidence type="ECO:0000256" key="1">
    <source>
        <dbReference type="SAM" id="Coils"/>
    </source>
</evidence>
<keyword evidence="3" id="KW-1185">Reference proteome</keyword>
<comment type="caution">
    <text evidence="2">The sequence shown here is derived from an EMBL/GenBank/DDBJ whole genome shotgun (WGS) entry which is preliminary data.</text>
</comment>
<keyword evidence="1" id="KW-0175">Coiled coil</keyword>
<feature type="coiled-coil region" evidence="1">
    <location>
        <begin position="52"/>
        <end position="112"/>
    </location>
</feature>
<evidence type="ECO:0000313" key="2">
    <source>
        <dbReference type="EMBL" id="CDO95911.1"/>
    </source>
</evidence>
<gene>
    <name evidence="2" type="ORF">KLDO_g4134</name>
</gene>
<dbReference type="EMBL" id="CCBQ010000045">
    <property type="protein sequence ID" value="CDO95911.1"/>
    <property type="molecule type" value="Genomic_DNA"/>
</dbReference>
<dbReference type="OrthoDB" id="3344830at2759"/>